<reference evidence="11" key="1">
    <citation type="submission" date="2023-12" db="EMBL/GenBank/DDBJ databases">
        <title>Genome assembly of Anisodus tanguticus.</title>
        <authorList>
            <person name="Wang Y.-J."/>
        </authorList>
    </citation>
    <scope>NUCLEOTIDE SEQUENCE</scope>
    <source>
        <strain evidence="11">KB-2021</strain>
        <tissue evidence="11">Leaf</tissue>
    </source>
</reference>
<keyword evidence="6" id="KW-0460">Magnesium</keyword>
<evidence type="ECO:0000256" key="9">
    <source>
        <dbReference type="RuleBase" id="RU003465"/>
    </source>
</evidence>
<protein>
    <recommendedName>
        <fullName evidence="3">protein-serine/threonine phosphatase</fullName>
        <ecNumber evidence="3">3.1.3.16</ecNumber>
    </recommendedName>
</protein>
<dbReference type="SMART" id="SM00332">
    <property type="entry name" value="PP2Cc"/>
    <property type="match status" value="1"/>
</dbReference>
<dbReference type="PROSITE" id="PS51746">
    <property type="entry name" value="PPM_2"/>
    <property type="match status" value="1"/>
</dbReference>
<dbReference type="GO" id="GO:0004722">
    <property type="term" value="F:protein serine/threonine phosphatase activity"/>
    <property type="evidence" value="ECO:0007669"/>
    <property type="project" value="UniProtKB-EC"/>
</dbReference>
<keyword evidence="12" id="KW-1185">Reference proteome</keyword>
<keyword evidence="7 9" id="KW-0904">Protein phosphatase</keyword>
<proteinExistence type="inferred from homology"/>
<comment type="cofactor">
    <cofactor evidence="2">
        <name>Mg(2+)</name>
        <dbReference type="ChEBI" id="CHEBI:18420"/>
    </cofactor>
</comment>
<dbReference type="AlphaFoldDB" id="A0AAE1V569"/>
<dbReference type="EMBL" id="JAVYJV010000016">
    <property type="protein sequence ID" value="KAK4350786.1"/>
    <property type="molecule type" value="Genomic_DNA"/>
</dbReference>
<evidence type="ECO:0000256" key="2">
    <source>
        <dbReference type="ARBA" id="ARBA00001946"/>
    </source>
</evidence>
<accession>A0AAE1V569</accession>
<keyword evidence="8" id="KW-0464">Manganese</keyword>
<dbReference type="InterPro" id="IPR015655">
    <property type="entry name" value="PP2C"/>
</dbReference>
<evidence type="ECO:0000256" key="4">
    <source>
        <dbReference type="ARBA" id="ARBA00022723"/>
    </source>
</evidence>
<evidence type="ECO:0000256" key="7">
    <source>
        <dbReference type="ARBA" id="ARBA00022912"/>
    </source>
</evidence>
<comment type="cofactor">
    <cofactor evidence="1">
        <name>Mn(2+)</name>
        <dbReference type="ChEBI" id="CHEBI:29035"/>
    </cofactor>
</comment>
<dbReference type="GO" id="GO:0046872">
    <property type="term" value="F:metal ion binding"/>
    <property type="evidence" value="ECO:0007669"/>
    <property type="project" value="UniProtKB-KW"/>
</dbReference>
<dbReference type="InterPro" id="IPR036457">
    <property type="entry name" value="PPM-type-like_dom_sf"/>
</dbReference>
<sequence length="267" mass="29456">MQIASPTSNSIEKAYEAGQEDFIFFVIFGRGNRPGARLVEMTNPLLVSPVVGSMSIKGRRRTMEDKVVIRQKLCSPEINRRRHVDFYAIYDGHGGHHVSALCSQRMHVVVEEELMRVRNNTYMSGSSSSSSSSGGNGSQQEWEAAWKRMLRMCFLRMDRMSSYTCDCGSLGYPCGCPPAYTLRLTGSTAVVAILTQESIIVANCGDSRAVLSRAGRAVPLSCDHKPDKLSERARIEAYGGKVIFAGVPRVGGVLAKYVHVRSHDMKK</sequence>
<dbReference type="Gene3D" id="3.60.40.10">
    <property type="entry name" value="PPM-type phosphatase domain"/>
    <property type="match status" value="1"/>
</dbReference>
<dbReference type="Proteomes" id="UP001291623">
    <property type="component" value="Unassembled WGS sequence"/>
</dbReference>
<dbReference type="CDD" id="cd00143">
    <property type="entry name" value="PP2Cc"/>
    <property type="match status" value="1"/>
</dbReference>
<evidence type="ECO:0000313" key="11">
    <source>
        <dbReference type="EMBL" id="KAK4350786.1"/>
    </source>
</evidence>
<evidence type="ECO:0000256" key="6">
    <source>
        <dbReference type="ARBA" id="ARBA00022842"/>
    </source>
</evidence>
<evidence type="ECO:0000256" key="1">
    <source>
        <dbReference type="ARBA" id="ARBA00001936"/>
    </source>
</evidence>
<keyword evidence="5 9" id="KW-0378">Hydrolase</keyword>
<evidence type="ECO:0000313" key="12">
    <source>
        <dbReference type="Proteomes" id="UP001291623"/>
    </source>
</evidence>
<dbReference type="PROSITE" id="PS01032">
    <property type="entry name" value="PPM_1"/>
    <property type="match status" value="1"/>
</dbReference>
<dbReference type="SUPFAM" id="SSF81606">
    <property type="entry name" value="PP2C-like"/>
    <property type="match status" value="1"/>
</dbReference>
<evidence type="ECO:0000259" key="10">
    <source>
        <dbReference type="PROSITE" id="PS51746"/>
    </source>
</evidence>
<dbReference type="InterPro" id="IPR001932">
    <property type="entry name" value="PPM-type_phosphatase-like_dom"/>
</dbReference>
<evidence type="ECO:0000256" key="5">
    <source>
        <dbReference type="ARBA" id="ARBA00022801"/>
    </source>
</evidence>
<evidence type="ECO:0000256" key="3">
    <source>
        <dbReference type="ARBA" id="ARBA00013081"/>
    </source>
</evidence>
<comment type="similarity">
    <text evidence="9">Belongs to the PP2C family.</text>
</comment>
<dbReference type="EC" id="3.1.3.16" evidence="3"/>
<dbReference type="Pfam" id="PF00481">
    <property type="entry name" value="PP2C"/>
    <property type="match status" value="2"/>
</dbReference>
<comment type="caution">
    <text evidence="11">The sequence shown here is derived from an EMBL/GenBank/DDBJ whole genome shotgun (WGS) entry which is preliminary data.</text>
</comment>
<dbReference type="PANTHER" id="PTHR47992">
    <property type="entry name" value="PROTEIN PHOSPHATASE"/>
    <property type="match status" value="1"/>
</dbReference>
<evidence type="ECO:0000256" key="8">
    <source>
        <dbReference type="ARBA" id="ARBA00023211"/>
    </source>
</evidence>
<dbReference type="InterPro" id="IPR000222">
    <property type="entry name" value="PP2C_BS"/>
</dbReference>
<organism evidence="11 12">
    <name type="scientific">Anisodus tanguticus</name>
    <dbReference type="NCBI Taxonomy" id="243964"/>
    <lineage>
        <taxon>Eukaryota</taxon>
        <taxon>Viridiplantae</taxon>
        <taxon>Streptophyta</taxon>
        <taxon>Embryophyta</taxon>
        <taxon>Tracheophyta</taxon>
        <taxon>Spermatophyta</taxon>
        <taxon>Magnoliopsida</taxon>
        <taxon>eudicotyledons</taxon>
        <taxon>Gunneridae</taxon>
        <taxon>Pentapetalae</taxon>
        <taxon>asterids</taxon>
        <taxon>lamiids</taxon>
        <taxon>Solanales</taxon>
        <taxon>Solanaceae</taxon>
        <taxon>Solanoideae</taxon>
        <taxon>Hyoscyameae</taxon>
        <taxon>Anisodus</taxon>
    </lineage>
</organism>
<name>A0AAE1V569_9SOLA</name>
<keyword evidence="4" id="KW-0479">Metal-binding</keyword>
<feature type="domain" description="PPM-type phosphatase" evidence="10">
    <location>
        <begin position="50"/>
        <end position="267"/>
    </location>
</feature>
<gene>
    <name evidence="11" type="ORF">RND71_030099</name>
</gene>